<keyword evidence="3" id="KW-1185">Reference proteome</keyword>
<gene>
    <name evidence="2" type="ORF">CEP52_001247</name>
</gene>
<proteinExistence type="predicted"/>
<feature type="compositionally biased region" description="Polar residues" evidence="1">
    <location>
        <begin position="80"/>
        <end position="94"/>
    </location>
</feature>
<dbReference type="Proteomes" id="UP000287144">
    <property type="component" value="Unassembled WGS sequence"/>
</dbReference>
<evidence type="ECO:0000313" key="3">
    <source>
        <dbReference type="Proteomes" id="UP000287144"/>
    </source>
</evidence>
<protein>
    <submittedName>
        <fullName evidence="2">Uncharacterized protein</fullName>
    </submittedName>
</protein>
<comment type="caution">
    <text evidence="2">The sequence shown here is derived from an EMBL/GenBank/DDBJ whole genome shotgun (WGS) entry which is preliminary data.</text>
</comment>
<organism evidence="2 3">
    <name type="scientific">Fusarium oligoseptatum</name>
    <dbReference type="NCBI Taxonomy" id="2604345"/>
    <lineage>
        <taxon>Eukaryota</taxon>
        <taxon>Fungi</taxon>
        <taxon>Dikarya</taxon>
        <taxon>Ascomycota</taxon>
        <taxon>Pezizomycotina</taxon>
        <taxon>Sordariomycetes</taxon>
        <taxon>Hypocreomycetidae</taxon>
        <taxon>Hypocreales</taxon>
        <taxon>Nectriaceae</taxon>
        <taxon>Fusarium</taxon>
        <taxon>Fusarium solani species complex</taxon>
    </lineage>
</organism>
<dbReference type="STRING" id="1325735.A0A428UK68"/>
<evidence type="ECO:0000256" key="1">
    <source>
        <dbReference type="SAM" id="MobiDB-lite"/>
    </source>
</evidence>
<evidence type="ECO:0000313" key="2">
    <source>
        <dbReference type="EMBL" id="RSM14689.1"/>
    </source>
</evidence>
<sequence length="187" mass="20290">MADDSNPPMRRRAYVNRPPVELELTFNSPTITIDTTAVNPNNQERPNSPISPDDAVSPTTTDTRPLELNTSMSFDKDSRPTSPHNVSSPVTSKSGDGAGFLAVPLNHRSRQNSVDSDDMSRSVSSQGDTTVVASNSTQVDTLKGSEYDHKKIINDETALKPDVGTEADFEVENNPFAFTPGQLNKNV</sequence>
<name>A0A428UK68_9HYPO</name>
<dbReference type="AlphaFoldDB" id="A0A428UK68"/>
<feature type="compositionally biased region" description="Polar residues" evidence="1">
    <location>
        <begin position="57"/>
        <end position="73"/>
    </location>
</feature>
<reference evidence="2 3" key="1">
    <citation type="submission" date="2017-06" db="EMBL/GenBank/DDBJ databases">
        <title>Comparative genomic analysis of Ambrosia Fusariam Clade fungi.</title>
        <authorList>
            <person name="Stajich J.E."/>
            <person name="Carrillo J."/>
            <person name="Kijimoto T."/>
            <person name="Eskalen A."/>
            <person name="O'Donnell K."/>
            <person name="Kasson M."/>
        </authorList>
    </citation>
    <scope>NUCLEOTIDE SEQUENCE [LARGE SCALE GENOMIC DNA]</scope>
    <source>
        <strain evidence="2 3">NRRL62579</strain>
    </source>
</reference>
<dbReference type="EMBL" id="NKCK01000006">
    <property type="protein sequence ID" value="RSM14689.1"/>
    <property type="molecule type" value="Genomic_DNA"/>
</dbReference>
<feature type="region of interest" description="Disordered" evidence="1">
    <location>
        <begin position="26"/>
        <end position="132"/>
    </location>
</feature>
<accession>A0A428UK68</accession>
<feature type="compositionally biased region" description="Polar residues" evidence="1">
    <location>
        <begin position="26"/>
        <end position="50"/>
    </location>
</feature>